<reference evidence="2" key="1">
    <citation type="journal article" date="2019" name="Nat. Commun.">
        <title>Expansion of phycobilisome linker gene families in mesophilic red algae.</title>
        <authorList>
            <person name="Lee J."/>
            <person name="Kim D."/>
            <person name="Bhattacharya D."/>
            <person name="Yoon H.S."/>
        </authorList>
    </citation>
    <scope>NUCLEOTIDE SEQUENCE [LARGE SCALE GENOMIC DNA]</scope>
    <source>
        <strain evidence="2">CCMP 1328</strain>
    </source>
</reference>
<gene>
    <name evidence="1" type="ORF">FVE85_3924</name>
</gene>
<proteinExistence type="evidence at protein level"/>
<dbReference type="EMDB" id="EMD-33658"/>
<protein>
    <submittedName>
        <fullName evidence="1">Uncharacterized protein</fullName>
    </submittedName>
</protein>
<evidence type="ECO:0000313" key="1">
    <source>
        <dbReference type="EMBL" id="KAA8493949.1"/>
    </source>
</evidence>
<dbReference type="PDB" id="7Y7A">
    <property type="method" value="EM"/>
    <property type="resolution" value="4.30 A"/>
    <property type="chains" value="R7/Ro=1-121"/>
</dbReference>
<organism evidence="1 2">
    <name type="scientific">Porphyridium purpureum</name>
    <name type="common">Red alga</name>
    <name type="synonym">Porphyridium cruentum</name>
    <dbReference type="NCBI Taxonomy" id="35688"/>
    <lineage>
        <taxon>Eukaryota</taxon>
        <taxon>Rhodophyta</taxon>
        <taxon>Bangiophyceae</taxon>
        <taxon>Porphyridiales</taxon>
        <taxon>Porphyridiaceae</taxon>
        <taxon>Porphyridium</taxon>
    </lineage>
</organism>
<comment type="caution">
    <text evidence="1">The sequence shown here is derived from an EMBL/GenBank/DDBJ whole genome shotgun (WGS) entry which is preliminary data.</text>
</comment>
<evidence type="ECO:0007829" key="4">
    <source>
        <dbReference type="PDB" id="7Y7A"/>
    </source>
</evidence>
<keyword evidence="2" id="KW-1185">Reference proteome</keyword>
<dbReference type="PDB" id="7Y5E">
    <property type="method" value="EM"/>
    <property type="resolution" value="3.30 A"/>
    <property type="chains" value="R2/RN=44-121"/>
</dbReference>
<name>A0A5J4YR43_PORPP</name>
<dbReference type="OMA" id="IHETNIL"/>
<accession>A0A5J4YR43</accession>
<keyword evidence="3 4" id="KW-0002">3D-structure</keyword>
<dbReference type="OrthoDB" id="5007at2759"/>
<reference evidence="3 4" key="2">
    <citation type="journal article" date="2023" name="Nature">
        <title>In situ structure of the red algal phycobilisome-PSII-PSI-LHC megacomplex.</title>
        <authorList>
            <person name="You X."/>
            <person name="Zhang X."/>
            <person name="Cheng J."/>
            <person name="Xiao Y."/>
            <person name="Ma J."/>
            <person name="Sun S."/>
            <person name="Zhang X."/>
            <person name="Wang H.W."/>
            <person name="Sui S.F."/>
        </authorList>
    </citation>
    <scope>STRUCTURE BY ELECTRON MICROSCOPY (3.30 ANGSTROMS) OF 44-121</scope>
</reference>
<evidence type="ECO:0007829" key="3">
    <source>
        <dbReference type="PDB" id="7Y5E"/>
    </source>
</evidence>
<evidence type="ECO:0000313" key="2">
    <source>
        <dbReference type="Proteomes" id="UP000324585"/>
    </source>
</evidence>
<sequence length="121" mass="12444">MAFINGAALGGGAKVAFSGKAVASRRVVAASTANKRSVVVKMADNYPSSEVLGLGKNIPSALYVLISIACFAIGVTSVAKSNLITPLTPESINPQYVVGSLLLPISWGAHTAAFIQKVNKK</sequence>
<dbReference type="EMBL" id="VRMN01000005">
    <property type="protein sequence ID" value="KAA8493949.1"/>
    <property type="molecule type" value="Genomic_DNA"/>
</dbReference>
<dbReference type="AlphaFoldDB" id="A0A5J4YR43"/>
<dbReference type="Proteomes" id="UP000324585">
    <property type="component" value="Unassembled WGS sequence"/>
</dbReference>
<dbReference type="EMDB" id="EMD-33618"/>